<dbReference type="Gene3D" id="1.20.120.330">
    <property type="entry name" value="Nucleotidyltransferases domain 2"/>
    <property type="match status" value="1"/>
</dbReference>
<dbReference type="EMBL" id="CAFBLP010000012">
    <property type="protein sequence ID" value="CAB4868602.1"/>
    <property type="molecule type" value="Genomic_DNA"/>
</dbReference>
<dbReference type="AlphaFoldDB" id="A0A6J7DC64"/>
<dbReference type="PROSITE" id="PS50910">
    <property type="entry name" value="HEPN"/>
    <property type="match status" value="1"/>
</dbReference>
<organism evidence="2">
    <name type="scientific">freshwater metagenome</name>
    <dbReference type="NCBI Taxonomy" id="449393"/>
    <lineage>
        <taxon>unclassified sequences</taxon>
        <taxon>metagenomes</taxon>
        <taxon>ecological metagenomes</taxon>
    </lineage>
</organism>
<accession>A0A6J7DC64</accession>
<proteinExistence type="predicted"/>
<reference evidence="2" key="1">
    <citation type="submission" date="2020-05" db="EMBL/GenBank/DDBJ databases">
        <authorList>
            <person name="Chiriac C."/>
            <person name="Salcher M."/>
            <person name="Ghai R."/>
            <person name="Kavagutti S V."/>
        </authorList>
    </citation>
    <scope>NUCLEOTIDE SEQUENCE</scope>
</reference>
<evidence type="ECO:0000313" key="2">
    <source>
        <dbReference type="EMBL" id="CAB4868602.1"/>
    </source>
</evidence>
<sequence>MSATPPDELSPAQRWFALAVQDLAAAQILVADGSAALRIAGFLAQQAAEKALKAGLFAASIAAPRIHGLNQILARYPSTRSPNVDADDLDLLDPWVMDGRYAADLPDLSRAEADRLLLAARRVLDSVLASEPSLDLRS</sequence>
<dbReference type="InterPro" id="IPR007842">
    <property type="entry name" value="HEPN_dom"/>
</dbReference>
<gene>
    <name evidence="2" type="ORF">UFOPK3376_00683</name>
</gene>
<evidence type="ECO:0000259" key="1">
    <source>
        <dbReference type="PROSITE" id="PS50910"/>
    </source>
</evidence>
<name>A0A6J7DC64_9ZZZZ</name>
<feature type="domain" description="HEPN" evidence="1">
    <location>
        <begin position="18"/>
        <end position="123"/>
    </location>
</feature>
<dbReference type="Pfam" id="PF05168">
    <property type="entry name" value="HEPN"/>
    <property type="match status" value="1"/>
</dbReference>
<protein>
    <submittedName>
        <fullName evidence="2">Unannotated protein</fullName>
    </submittedName>
</protein>
<dbReference type="SUPFAM" id="SSF81593">
    <property type="entry name" value="Nucleotidyltransferase substrate binding subunit/domain"/>
    <property type="match status" value="1"/>
</dbReference>
<dbReference type="SMART" id="SM00748">
    <property type="entry name" value="HEPN"/>
    <property type="match status" value="1"/>
</dbReference>